<dbReference type="Gene3D" id="1.10.101.10">
    <property type="entry name" value="PGBD-like superfamily/PGBD"/>
    <property type="match status" value="1"/>
</dbReference>
<evidence type="ECO:0000256" key="1">
    <source>
        <dbReference type="SAM" id="MobiDB-lite"/>
    </source>
</evidence>
<reference evidence="3 4" key="1">
    <citation type="journal article" date="2009" name="Stand. Genomic Sci.">
        <title>Complete genome sequence of Beutenbergia cavernae type strain (HKI 0122).</title>
        <authorList>
            <person name="Land M."/>
            <person name="Pukall R."/>
            <person name="Abt B."/>
            <person name="Goker M."/>
            <person name="Rohde M."/>
            <person name="Glavina Del Rio T."/>
            <person name="Tice H."/>
            <person name="Copeland A."/>
            <person name="Cheng J.F."/>
            <person name="Lucas S."/>
            <person name="Chen F."/>
            <person name="Nolan M."/>
            <person name="Bruce D."/>
            <person name="Goodwin L."/>
            <person name="Pitluck S."/>
            <person name="Ivanova N."/>
            <person name="Mavromatis K."/>
            <person name="Ovchinnikova G."/>
            <person name="Pati A."/>
            <person name="Chen A."/>
            <person name="Palaniappan K."/>
            <person name="Hauser L."/>
            <person name="Chang Y.J."/>
            <person name="Jefferies C.C."/>
            <person name="Saunders E."/>
            <person name="Brettin T."/>
            <person name="Detter J.C."/>
            <person name="Han C."/>
            <person name="Chain P."/>
            <person name="Bristow J."/>
            <person name="Eisen J.A."/>
            <person name="Markowitz V."/>
            <person name="Hugenholtz P."/>
            <person name="Kyrpides N.C."/>
            <person name="Klenk H.P."/>
            <person name="Lapidus A."/>
        </authorList>
    </citation>
    <scope>NUCLEOTIDE SEQUENCE [LARGE SCALE GENOMIC DNA]</scope>
    <source>
        <strain evidence="4">ATCC BAA-8 / DSM 12333 / NBRC 16432</strain>
    </source>
</reference>
<keyword evidence="2" id="KW-0812">Transmembrane</keyword>
<evidence type="ECO:0000313" key="3">
    <source>
        <dbReference type="EMBL" id="ACQ81207.1"/>
    </source>
</evidence>
<evidence type="ECO:0008006" key="5">
    <source>
        <dbReference type="Google" id="ProtNLM"/>
    </source>
</evidence>
<accession>C5BZ92</accession>
<keyword evidence="2" id="KW-1133">Transmembrane helix</keyword>
<keyword evidence="2" id="KW-0472">Membrane</keyword>
<feature type="region of interest" description="Disordered" evidence="1">
    <location>
        <begin position="1"/>
        <end position="44"/>
    </location>
</feature>
<dbReference type="KEGG" id="bcv:Bcav_2962"/>
<dbReference type="EMBL" id="CP001618">
    <property type="protein sequence ID" value="ACQ81207.1"/>
    <property type="molecule type" value="Genomic_DNA"/>
</dbReference>
<gene>
    <name evidence="3" type="ordered locus">Bcav_2962</name>
</gene>
<dbReference type="SUPFAM" id="SSF47090">
    <property type="entry name" value="PGBD-like"/>
    <property type="match status" value="1"/>
</dbReference>
<feature type="region of interest" description="Disordered" evidence="1">
    <location>
        <begin position="216"/>
        <end position="262"/>
    </location>
</feature>
<feature type="compositionally biased region" description="Low complexity" evidence="1">
    <location>
        <begin position="238"/>
        <end position="249"/>
    </location>
</feature>
<dbReference type="InterPro" id="IPR036365">
    <property type="entry name" value="PGBD-like_sf"/>
</dbReference>
<organism evidence="3 4">
    <name type="scientific">Beutenbergia cavernae (strain ATCC BAA-8 / DSM 12333 / CCUG 43141 / JCM 11478 / NBRC 16432 / NCIMB 13614 / HKI 0122)</name>
    <dbReference type="NCBI Taxonomy" id="471853"/>
    <lineage>
        <taxon>Bacteria</taxon>
        <taxon>Bacillati</taxon>
        <taxon>Actinomycetota</taxon>
        <taxon>Actinomycetes</taxon>
        <taxon>Micrococcales</taxon>
        <taxon>Beutenbergiaceae</taxon>
        <taxon>Beutenbergia</taxon>
    </lineage>
</organism>
<protein>
    <recommendedName>
        <fullName evidence="5">Peptidoglycan-binding domain 1 protein</fullName>
    </recommendedName>
</protein>
<dbReference type="AlphaFoldDB" id="C5BZ92"/>
<name>C5BZ92_BEUC1</name>
<dbReference type="eggNOG" id="COG0845">
    <property type="taxonomic scope" value="Bacteria"/>
</dbReference>
<dbReference type="STRING" id="471853.Bcav_2962"/>
<keyword evidence="4" id="KW-1185">Reference proteome</keyword>
<dbReference type="RefSeq" id="WP_015883447.1">
    <property type="nucleotide sequence ID" value="NC_012669.1"/>
</dbReference>
<feature type="transmembrane region" description="Helical" evidence="2">
    <location>
        <begin position="52"/>
        <end position="74"/>
    </location>
</feature>
<proteinExistence type="predicted"/>
<feature type="compositionally biased region" description="Basic and acidic residues" evidence="1">
    <location>
        <begin position="224"/>
        <end position="237"/>
    </location>
</feature>
<evidence type="ECO:0000313" key="4">
    <source>
        <dbReference type="Proteomes" id="UP000007962"/>
    </source>
</evidence>
<feature type="region of interest" description="Disordered" evidence="1">
    <location>
        <begin position="417"/>
        <end position="451"/>
    </location>
</feature>
<sequence>MSRWPWRRTDGADSPEGTSSVDVLDPSAEPDPAGPADEGLEGVRAPRPNRTIWVVAAVAVVSLGAGLALSRFVISPAQAAADAEPPEAGLITVPVEQRELSSDVTIRGDALYDDPVDVRLETGELGGPAVVTGQVPEVGAEIGAGGILLEVTGRPVIVLPGELPVYRSLRVGTSGPDVLQLKAALVALGIDPGNADSDVFDGATASAVDALYARAGYPSPEPEEGARENVRAAEESLRSAQDALAQAQADLDRAASGPSDAVRVEQDNLVRAAERQLADARAGVGELSVAEAEDALRLAQVQRDEALAPADTSAEAAGRDAAARGVEDARTALADAAEATLTHLPASEVVYVGTLPRRVDSVAVQRGSTVEGSVLTISGASLEIVASASVADAELLAVDMPAVLTLGDTEVAAHITNIGRPSAGSEGDGEGDGEGEGEGDDGGGGGDGARVDVTLVPDELTEEQRAQLVGTNVRVRVPVSSTGGEVLAVPVAALTAGPGGESRVEVDRGDGETELVVVETGLSAEGFVEITSSEEPLEAGDLVVVGE</sequence>
<dbReference type="InterPro" id="IPR036366">
    <property type="entry name" value="PGBDSf"/>
</dbReference>
<dbReference type="HOGENOM" id="CLU_033064_0_0_11"/>
<evidence type="ECO:0000256" key="2">
    <source>
        <dbReference type="SAM" id="Phobius"/>
    </source>
</evidence>
<dbReference type="Proteomes" id="UP000007962">
    <property type="component" value="Chromosome"/>
</dbReference>
<dbReference type="Gene3D" id="2.40.420.20">
    <property type="match status" value="1"/>
</dbReference>
<feature type="compositionally biased region" description="Acidic residues" evidence="1">
    <location>
        <begin position="427"/>
        <end position="441"/>
    </location>
</feature>